<evidence type="ECO:0000313" key="9">
    <source>
        <dbReference type="EMBL" id="MDR7273100.1"/>
    </source>
</evidence>
<proteinExistence type="predicted"/>
<evidence type="ECO:0000256" key="6">
    <source>
        <dbReference type="SAM" id="Phobius"/>
    </source>
</evidence>
<feature type="transmembrane region" description="Helical" evidence="6">
    <location>
        <begin position="152"/>
        <end position="170"/>
    </location>
</feature>
<dbReference type="Proteomes" id="UP001180453">
    <property type="component" value="Unassembled WGS sequence"/>
</dbReference>
<reference evidence="9 10" key="1">
    <citation type="submission" date="2023-07" db="EMBL/GenBank/DDBJ databases">
        <title>Sorghum-associated microbial communities from plants grown in Nebraska, USA.</title>
        <authorList>
            <person name="Schachtman D."/>
        </authorList>
    </citation>
    <scope>NUCLEOTIDE SEQUENCE [LARGE SCALE GENOMIC DNA]</scope>
    <source>
        <strain evidence="9 10">BE314</strain>
    </source>
</reference>
<dbReference type="InterPro" id="IPR005467">
    <property type="entry name" value="His_kinase_dom"/>
</dbReference>
<dbReference type="PRINTS" id="PR00344">
    <property type="entry name" value="BCTRLSENSOR"/>
</dbReference>
<dbReference type="EMBL" id="JAVDXU010000008">
    <property type="protein sequence ID" value="MDR7273100.1"/>
    <property type="molecule type" value="Genomic_DNA"/>
</dbReference>
<dbReference type="SMART" id="SM00387">
    <property type="entry name" value="HATPase_c"/>
    <property type="match status" value="1"/>
</dbReference>
<keyword evidence="5" id="KW-0902">Two-component regulatory system</keyword>
<feature type="signal peptide" evidence="7">
    <location>
        <begin position="1"/>
        <end position="33"/>
    </location>
</feature>
<dbReference type="CDD" id="cd16917">
    <property type="entry name" value="HATPase_UhpB-NarQ-NarX-like"/>
    <property type="match status" value="1"/>
</dbReference>
<keyword evidence="3" id="KW-0808">Transferase</keyword>
<evidence type="ECO:0000256" key="5">
    <source>
        <dbReference type="ARBA" id="ARBA00023012"/>
    </source>
</evidence>
<comment type="caution">
    <text evidence="9">The sequence shown here is derived from an EMBL/GenBank/DDBJ whole genome shotgun (WGS) entry which is preliminary data.</text>
</comment>
<comment type="catalytic activity">
    <reaction evidence="1">
        <text>ATP + protein L-histidine = ADP + protein N-phospho-L-histidine.</text>
        <dbReference type="EC" id="2.7.13.3"/>
    </reaction>
</comment>
<dbReference type="InterPro" id="IPR050482">
    <property type="entry name" value="Sensor_HK_TwoCompSys"/>
</dbReference>
<dbReference type="EC" id="2.7.13.3" evidence="2"/>
<feature type="transmembrane region" description="Helical" evidence="6">
    <location>
        <begin position="73"/>
        <end position="90"/>
    </location>
</feature>
<dbReference type="SUPFAM" id="SSF55874">
    <property type="entry name" value="ATPase domain of HSP90 chaperone/DNA topoisomerase II/histidine kinase"/>
    <property type="match status" value="1"/>
</dbReference>
<keyword evidence="10" id="KW-1185">Reference proteome</keyword>
<evidence type="ECO:0000259" key="8">
    <source>
        <dbReference type="PROSITE" id="PS50109"/>
    </source>
</evidence>
<dbReference type="InterPro" id="IPR036890">
    <property type="entry name" value="HATPase_C_sf"/>
</dbReference>
<keyword evidence="6" id="KW-1133">Transmembrane helix</keyword>
<evidence type="ECO:0000313" key="10">
    <source>
        <dbReference type="Proteomes" id="UP001180453"/>
    </source>
</evidence>
<feature type="transmembrane region" description="Helical" evidence="6">
    <location>
        <begin position="45"/>
        <end position="66"/>
    </location>
</feature>
<dbReference type="GO" id="GO:0016301">
    <property type="term" value="F:kinase activity"/>
    <property type="evidence" value="ECO:0007669"/>
    <property type="project" value="UniProtKB-KW"/>
</dbReference>
<evidence type="ECO:0000256" key="4">
    <source>
        <dbReference type="ARBA" id="ARBA00022777"/>
    </source>
</evidence>
<dbReference type="Pfam" id="PF02518">
    <property type="entry name" value="HATPase_c"/>
    <property type="match status" value="1"/>
</dbReference>
<dbReference type="PROSITE" id="PS50109">
    <property type="entry name" value="HIS_KIN"/>
    <property type="match status" value="1"/>
</dbReference>
<dbReference type="RefSeq" id="WP_310273109.1">
    <property type="nucleotide sequence ID" value="NZ_JAVDXU010000008.1"/>
</dbReference>
<dbReference type="InterPro" id="IPR003594">
    <property type="entry name" value="HATPase_dom"/>
</dbReference>
<feature type="chain" id="PRO_5045646174" description="histidine kinase" evidence="7">
    <location>
        <begin position="34"/>
        <end position="470"/>
    </location>
</feature>
<feature type="transmembrane region" description="Helical" evidence="6">
    <location>
        <begin position="222"/>
        <end position="243"/>
    </location>
</feature>
<feature type="domain" description="Histidine kinase" evidence="8">
    <location>
        <begin position="384"/>
        <end position="470"/>
    </location>
</feature>
<dbReference type="InterPro" id="IPR004358">
    <property type="entry name" value="Sig_transdc_His_kin-like_C"/>
</dbReference>
<organism evidence="9 10">
    <name type="scientific">Roseateles saccharophilus</name>
    <name type="common">Pseudomonas saccharophila</name>
    <dbReference type="NCBI Taxonomy" id="304"/>
    <lineage>
        <taxon>Bacteria</taxon>
        <taxon>Pseudomonadati</taxon>
        <taxon>Pseudomonadota</taxon>
        <taxon>Betaproteobacteria</taxon>
        <taxon>Burkholderiales</taxon>
        <taxon>Sphaerotilaceae</taxon>
        <taxon>Roseateles</taxon>
    </lineage>
</organism>
<keyword evidence="4 9" id="KW-0418">Kinase</keyword>
<feature type="transmembrane region" description="Helical" evidence="6">
    <location>
        <begin position="190"/>
        <end position="210"/>
    </location>
</feature>
<keyword evidence="6" id="KW-0812">Transmembrane</keyword>
<keyword evidence="6" id="KW-0472">Membrane</keyword>
<name>A0ABU1YW59_ROSSA</name>
<feature type="transmembrane region" description="Helical" evidence="6">
    <location>
        <begin position="126"/>
        <end position="146"/>
    </location>
</feature>
<dbReference type="Gene3D" id="3.30.565.10">
    <property type="entry name" value="Histidine kinase-like ATPase, C-terminal domain"/>
    <property type="match status" value="1"/>
</dbReference>
<accession>A0ABU1YW59</accession>
<evidence type="ECO:0000256" key="1">
    <source>
        <dbReference type="ARBA" id="ARBA00000085"/>
    </source>
</evidence>
<gene>
    <name evidence="9" type="ORF">J2X20_005785</name>
</gene>
<evidence type="ECO:0000256" key="2">
    <source>
        <dbReference type="ARBA" id="ARBA00012438"/>
    </source>
</evidence>
<keyword evidence="7" id="KW-0732">Signal</keyword>
<dbReference type="PANTHER" id="PTHR24421:SF10">
    <property type="entry name" value="NITRATE_NITRITE SENSOR PROTEIN NARQ"/>
    <property type="match status" value="1"/>
</dbReference>
<dbReference type="PANTHER" id="PTHR24421">
    <property type="entry name" value="NITRATE/NITRITE SENSOR PROTEIN NARX-RELATED"/>
    <property type="match status" value="1"/>
</dbReference>
<evidence type="ECO:0000256" key="3">
    <source>
        <dbReference type="ARBA" id="ARBA00022679"/>
    </source>
</evidence>
<feature type="transmembrane region" description="Helical" evidence="6">
    <location>
        <begin position="96"/>
        <end position="114"/>
    </location>
</feature>
<sequence>MTSPIAPRATRARRLPLFLLLSATLLCPAAAQAQAFAGPDWTATLRGWMAAMLALMATVVGLVSSLHHRERPASFLIGMMLSWVVLRAAAAPSAAGLRPLLLTLLVLCGVQYLLRQMNWKRSWIDHALLIQCLVVPASLLLTGGQVGFLGALWQAVLSLELVAAMGWALWLRRERLKTGADEAQSREFVLMAALLLPTMAALVLERLLAATSESLWTTAAPWLNLMLPVLMLGLGLQLVNSVAHARVDAERHVAALEQRMNERIAEVERSHSQLAEQKLEQVTERERKRIAADLHDDLGAKLLTIVHTSESDRISTLAREALEEMRLSVRGLTGKPVHLIDALGDWRAEVVSRLGQANILAEWKSPAEDIEHTFQARSYVQTTRILRESVSNIIKHSGATHATISSAVQDGDFILTIQDNGQGIPSELDGRLDRGHGMASMKSRAKQMHGQCLVESGPGWGTVIRLTIPL</sequence>
<protein>
    <recommendedName>
        <fullName evidence="2">histidine kinase</fullName>
        <ecNumber evidence="2">2.7.13.3</ecNumber>
    </recommendedName>
</protein>
<evidence type="ECO:0000256" key="7">
    <source>
        <dbReference type="SAM" id="SignalP"/>
    </source>
</evidence>